<gene>
    <name evidence="2" type="ORF">EHO51_05590</name>
</gene>
<feature type="transmembrane region" description="Helical" evidence="1">
    <location>
        <begin position="27"/>
        <end position="48"/>
    </location>
</feature>
<feature type="transmembrane region" description="Helical" evidence="1">
    <location>
        <begin position="60"/>
        <end position="82"/>
    </location>
</feature>
<organism evidence="2 3">
    <name type="scientific">Methylocystis rosea</name>
    <dbReference type="NCBI Taxonomy" id="173366"/>
    <lineage>
        <taxon>Bacteria</taxon>
        <taxon>Pseudomonadati</taxon>
        <taxon>Pseudomonadota</taxon>
        <taxon>Alphaproteobacteria</taxon>
        <taxon>Hyphomicrobiales</taxon>
        <taxon>Methylocystaceae</taxon>
        <taxon>Methylocystis</taxon>
    </lineage>
</organism>
<feature type="transmembrane region" description="Helical" evidence="1">
    <location>
        <begin position="154"/>
        <end position="175"/>
    </location>
</feature>
<dbReference type="KEGG" id="mros:EHO51_05590"/>
<sequence length="227" mass="24068">MLNQDLIEALTDNCAPIRPLPHPAWRALVWFAVSLCYVAIVVAVMGVRPDFVAKIADPQFATELAAAFLTSVVAAAGAFSAGCPARPIWERLAAGLFFLLWAGALAVGCWRDVNAFGVSGLLAHSDIYCLPSILAISIPAAVLILSMVKRGAPIAPFVTIGLAALASTALAAAALRLSFRQDAAVSVCIWQFGSVVLLTGIASLFGRALLHWTMRDELIASFQAHRR</sequence>
<dbReference type="Proteomes" id="UP000273982">
    <property type="component" value="Chromosome"/>
</dbReference>
<reference evidence="2 3" key="1">
    <citation type="submission" date="2018-11" db="EMBL/GenBank/DDBJ databases">
        <title>Genome squencing of methanotrophic bacteria isolated from alkaline groundwater in Korea.</title>
        <authorList>
            <person name="Nguyen L.N."/>
        </authorList>
    </citation>
    <scope>NUCLEOTIDE SEQUENCE [LARGE SCALE GENOMIC DNA]</scope>
    <source>
        <strain evidence="2 3">GW6</strain>
    </source>
</reference>
<feature type="transmembrane region" description="Helical" evidence="1">
    <location>
        <begin position="187"/>
        <end position="210"/>
    </location>
</feature>
<dbReference type="RefSeq" id="WP_124738064.1">
    <property type="nucleotide sequence ID" value="NZ_CP034086.1"/>
</dbReference>
<keyword evidence="1" id="KW-0812">Transmembrane</keyword>
<dbReference type="AlphaFoldDB" id="A0A3G8M3M2"/>
<keyword evidence="1" id="KW-1133">Transmembrane helix</keyword>
<evidence type="ECO:0000313" key="3">
    <source>
        <dbReference type="Proteomes" id="UP000273982"/>
    </source>
</evidence>
<proteinExistence type="predicted"/>
<evidence type="ECO:0000313" key="2">
    <source>
        <dbReference type="EMBL" id="AZG76244.1"/>
    </source>
</evidence>
<accession>A0A3G8M3M2</accession>
<feature type="transmembrane region" description="Helical" evidence="1">
    <location>
        <begin position="127"/>
        <end position="148"/>
    </location>
</feature>
<protein>
    <submittedName>
        <fullName evidence="2">DUF1109 domain-containing protein</fullName>
    </submittedName>
</protein>
<dbReference type="EMBL" id="CP034086">
    <property type="protein sequence ID" value="AZG76244.1"/>
    <property type="molecule type" value="Genomic_DNA"/>
</dbReference>
<name>A0A3G8M3M2_9HYPH</name>
<keyword evidence="1" id="KW-0472">Membrane</keyword>
<dbReference type="Pfam" id="PF06532">
    <property type="entry name" value="NrsF"/>
    <property type="match status" value="1"/>
</dbReference>
<dbReference type="InterPro" id="IPR009495">
    <property type="entry name" value="NrsF"/>
</dbReference>
<feature type="transmembrane region" description="Helical" evidence="1">
    <location>
        <begin position="88"/>
        <end position="107"/>
    </location>
</feature>
<evidence type="ECO:0000256" key="1">
    <source>
        <dbReference type="SAM" id="Phobius"/>
    </source>
</evidence>